<accession>A0A068WMZ0</accession>
<protein>
    <submittedName>
        <fullName evidence="4">Secreted protein</fullName>
    </submittedName>
</protein>
<sequence length="105" mass="12083">MASQLFSSLFETVFIVPPLICLKCKFMNAQWQLTSRRVFMQFVVSTSTTRISSAILMIICLFSHSLALFFAISAYGAIIRGHHRFVICSYRLQSECGFQHLLRLR</sequence>
<evidence type="ECO:0000313" key="2">
    <source>
        <dbReference type="EMBL" id="CDS19009.1"/>
    </source>
</evidence>
<name>A0A068WMZ0_ECHGR</name>
<dbReference type="WBParaSite" id="EgrG_000429100">
    <property type="protein sequence ID" value="EgrG_000429100"/>
    <property type="gene ID" value="EgrG_000429100"/>
</dbReference>
<keyword evidence="1" id="KW-0812">Transmembrane</keyword>
<organism evidence="2">
    <name type="scientific">Echinococcus granulosus</name>
    <name type="common">Hydatid tapeworm</name>
    <dbReference type="NCBI Taxonomy" id="6210"/>
    <lineage>
        <taxon>Eukaryota</taxon>
        <taxon>Metazoa</taxon>
        <taxon>Spiralia</taxon>
        <taxon>Lophotrochozoa</taxon>
        <taxon>Platyhelminthes</taxon>
        <taxon>Cestoda</taxon>
        <taxon>Eucestoda</taxon>
        <taxon>Cyclophyllidea</taxon>
        <taxon>Taeniidae</taxon>
        <taxon>Echinococcus</taxon>
        <taxon>Echinococcus granulosus group</taxon>
    </lineage>
</organism>
<reference evidence="2 3" key="1">
    <citation type="journal article" date="2013" name="Nature">
        <title>The genomes of four tapeworm species reveal adaptations to parasitism.</title>
        <authorList>
            <person name="Tsai I.J."/>
            <person name="Zarowiecki M."/>
            <person name="Holroyd N."/>
            <person name="Garciarrubio A."/>
            <person name="Sanchez-Flores A."/>
            <person name="Brooks K.L."/>
            <person name="Tracey A."/>
            <person name="Bobes R.J."/>
            <person name="Fragoso G."/>
            <person name="Sciutto E."/>
            <person name="Aslett M."/>
            <person name="Beasley H."/>
            <person name="Bennett H.M."/>
            <person name="Cai J."/>
            <person name="Camicia F."/>
            <person name="Clark R."/>
            <person name="Cucher M."/>
            <person name="De Silva N."/>
            <person name="Day T.A."/>
            <person name="Deplazes P."/>
            <person name="Estrada K."/>
            <person name="Fernandez C."/>
            <person name="Holland P.W."/>
            <person name="Hou J."/>
            <person name="Hu S."/>
            <person name="Huckvale T."/>
            <person name="Hung S.S."/>
            <person name="Kamenetzky L."/>
            <person name="Keane J.A."/>
            <person name="Kiss F."/>
            <person name="Koziol U."/>
            <person name="Lambert O."/>
            <person name="Liu K."/>
            <person name="Luo X."/>
            <person name="Luo Y."/>
            <person name="Macchiaroli N."/>
            <person name="Nichol S."/>
            <person name="Paps J."/>
            <person name="Parkinson J."/>
            <person name="Pouchkina-Stantcheva N."/>
            <person name="Riddiford N."/>
            <person name="Rosenzvit M."/>
            <person name="Salinas G."/>
            <person name="Wasmuth J.D."/>
            <person name="Zamanian M."/>
            <person name="Zheng Y."/>
            <person name="Cai X."/>
            <person name="Soberon X."/>
            <person name="Olson P.D."/>
            <person name="Laclette J.P."/>
            <person name="Brehm K."/>
            <person name="Berriman M."/>
            <person name="Garciarrubio A."/>
            <person name="Bobes R.J."/>
            <person name="Fragoso G."/>
            <person name="Sanchez-Flores A."/>
            <person name="Estrada K."/>
            <person name="Cevallos M.A."/>
            <person name="Morett E."/>
            <person name="Gonzalez V."/>
            <person name="Portillo T."/>
            <person name="Ochoa-Leyva A."/>
            <person name="Jose M.V."/>
            <person name="Sciutto E."/>
            <person name="Landa A."/>
            <person name="Jimenez L."/>
            <person name="Valdes V."/>
            <person name="Carrero J.C."/>
            <person name="Larralde C."/>
            <person name="Morales-Montor J."/>
            <person name="Limon-Lason J."/>
            <person name="Soberon X."/>
            <person name="Laclette J.P."/>
        </authorList>
    </citation>
    <scope>NUCLEOTIDE SEQUENCE [LARGE SCALE GENOMIC DNA]</scope>
</reference>
<reference evidence="2" key="2">
    <citation type="submission" date="2014-06" db="EMBL/GenBank/DDBJ databases">
        <authorList>
            <person name="Aslett M."/>
        </authorList>
    </citation>
    <scope>NUCLEOTIDE SEQUENCE</scope>
</reference>
<evidence type="ECO:0000313" key="4">
    <source>
        <dbReference type="WBParaSite" id="EgrG_000429100"/>
    </source>
</evidence>
<evidence type="ECO:0000256" key="1">
    <source>
        <dbReference type="SAM" id="Phobius"/>
    </source>
</evidence>
<dbReference type="EMBL" id="LK028579">
    <property type="protein sequence ID" value="CDS19009.1"/>
    <property type="molecule type" value="Genomic_DNA"/>
</dbReference>
<feature type="transmembrane region" description="Helical" evidence="1">
    <location>
        <begin position="54"/>
        <end position="78"/>
    </location>
</feature>
<proteinExistence type="predicted"/>
<keyword evidence="1" id="KW-0472">Membrane</keyword>
<reference evidence="4" key="3">
    <citation type="submission" date="2020-10" db="UniProtKB">
        <authorList>
            <consortium name="WormBaseParasite"/>
        </authorList>
    </citation>
    <scope>IDENTIFICATION</scope>
</reference>
<gene>
    <name evidence="2" type="ORF">EgrG_000429100</name>
</gene>
<keyword evidence="1" id="KW-1133">Transmembrane helix</keyword>
<dbReference type="Proteomes" id="UP000492820">
    <property type="component" value="Unassembled WGS sequence"/>
</dbReference>
<evidence type="ECO:0000313" key="3">
    <source>
        <dbReference type="Proteomes" id="UP000492820"/>
    </source>
</evidence>
<dbReference type="AlphaFoldDB" id="A0A068WMZ0"/>